<dbReference type="InterPro" id="IPR025669">
    <property type="entry name" value="AAA_dom"/>
</dbReference>
<evidence type="ECO:0000313" key="3">
    <source>
        <dbReference type="Proteomes" id="UP000217648"/>
    </source>
</evidence>
<proteinExistence type="predicted"/>
<dbReference type="InterPro" id="IPR027417">
    <property type="entry name" value="P-loop_NTPase"/>
</dbReference>
<protein>
    <submittedName>
        <fullName evidence="2">ParA family protein</fullName>
    </submittedName>
</protein>
<dbReference type="CDD" id="cd02042">
    <property type="entry name" value="ParAB_family"/>
    <property type="match status" value="1"/>
</dbReference>
<comment type="caution">
    <text evidence="2">The sequence shown here is derived from an EMBL/GenBank/DDBJ whole genome shotgun (WGS) entry which is preliminary data.</text>
</comment>
<dbReference type="PANTHER" id="PTHR13696">
    <property type="entry name" value="P-LOOP CONTAINING NUCLEOSIDE TRIPHOSPHATE HYDROLASE"/>
    <property type="match status" value="1"/>
</dbReference>
<sequence length="294" mass="32969">MAVTVGFISEKGGVGKTTSCYHIAEALSRFHKKRVLVIDADYQRGGITGRFFPKLIENFGNHSPKGITLFNKYQQLYSAAQQTDDIDIIKFNELIDVIPADPRLSTVSTDKLPSTNNIRSNNAILLQHLKTINFVLSPVTDYYDYILIDSHPEVSDIMRSIIYASDYCVSPVKLDRQSSIGVATVIGEINNVNDDIAMLRDALKVGDAYNDTIFAGAMGMMAREYAEELKQTEQYEYNRLRQAGDIFKHYVTEGDGLRVAAAERVSVYDVQISNAYKQASQFKNLTIEFMGTCR</sequence>
<accession>A0A2A5MBB0</accession>
<feature type="domain" description="AAA" evidence="1">
    <location>
        <begin position="5"/>
        <end position="195"/>
    </location>
</feature>
<dbReference type="Gene3D" id="3.40.50.300">
    <property type="entry name" value="P-loop containing nucleotide triphosphate hydrolases"/>
    <property type="match status" value="1"/>
</dbReference>
<dbReference type="Proteomes" id="UP000217648">
    <property type="component" value="Unassembled WGS sequence"/>
</dbReference>
<dbReference type="AlphaFoldDB" id="A0A2A5MBB0"/>
<dbReference type="PANTHER" id="PTHR13696:SF52">
    <property type="entry name" value="PARA FAMILY PROTEIN CT_582"/>
    <property type="match status" value="1"/>
</dbReference>
<reference evidence="2 3" key="1">
    <citation type="submission" date="2017-09" db="EMBL/GenBank/DDBJ databases">
        <title>Mdr eskape-Ghana.</title>
        <authorList>
            <person name="Agyepong N."/>
            <person name="Janice J."/>
            <person name="Samuelsen O."/>
            <person name="Owusu-Ofori A."/>
            <person name="Sundsfjord A."/>
            <person name="Essack S."/>
            <person name="Pedersen T."/>
        </authorList>
    </citation>
    <scope>NUCLEOTIDE SEQUENCE [LARGE SCALE GENOMIC DNA]</scope>
    <source>
        <strain evidence="2 3">46</strain>
    </source>
</reference>
<dbReference type="InterPro" id="IPR050678">
    <property type="entry name" value="DNA_Partitioning_ATPase"/>
</dbReference>
<organism evidence="2 3">
    <name type="scientific">Klebsiella quasipneumoniae</name>
    <dbReference type="NCBI Taxonomy" id="1463165"/>
    <lineage>
        <taxon>Bacteria</taxon>
        <taxon>Pseudomonadati</taxon>
        <taxon>Pseudomonadota</taxon>
        <taxon>Gammaproteobacteria</taxon>
        <taxon>Enterobacterales</taxon>
        <taxon>Enterobacteriaceae</taxon>
        <taxon>Klebsiella/Raoultella group</taxon>
        <taxon>Klebsiella</taxon>
        <taxon>Klebsiella pneumoniae complex</taxon>
    </lineage>
</organism>
<name>A0A2A5MBB0_9ENTR</name>
<dbReference type="RefSeq" id="WP_048266329.1">
    <property type="nucleotide sequence ID" value="NZ_JAIUCR010000006.1"/>
</dbReference>
<evidence type="ECO:0000313" key="2">
    <source>
        <dbReference type="EMBL" id="PCM58199.1"/>
    </source>
</evidence>
<evidence type="ECO:0000259" key="1">
    <source>
        <dbReference type="Pfam" id="PF13614"/>
    </source>
</evidence>
<dbReference type="Pfam" id="PF13614">
    <property type="entry name" value="AAA_31"/>
    <property type="match status" value="1"/>
</dbReference>
<dbReference type="EMBL" id="NXHG01000064">
    <property type="protein sequence ID" value="PCM58199.1"/>
    <property type="molecule type" value="Genomic_DNA"/>
</dbReference>
<gene>
    <name evidence="2" type="ORF">CP911_28970</name>
</gene>
<dbReference type="SUPFAM" id="SSF52540">
    <property type="entry name" value="P-loop containing nucleoside triphosphate hydrolases"/>
    <property type="match status" value="1"/>
</dbReference>